<feature type="domain" description="Hsps-like putative alpha-crystallin-like" evidence="2">
    <location>
        <begin position="421"/>
        <end position="529"/>
    </location>
</feature>
<reference evidence="4 5" key="1">
    <citation type="journal article" date="2008" name="Science">
        <title>The Physcomitrella genome reveals evolutionary insights into the conquest of land by plants.</title>
        <authorList>
            <person name="Rensing S."/>
            <person name="Lang D."/>
            <person name="Zimmer A."/>
            <person name="Terry A."/>
            <person name="Salamov A."/>
            <person name="Shapiro H."/>
            <person name="Nishiyama T."/>
            <person name="Perroud P.-F."/>
            <person name="Lindquist E."/>
            <person name="Kamisugi Y."/>
            <person name="Tanahashi T."/>
            <person name="Sakakibara K."/>
            <person name="Fujita T."/>
            <person name="Oishi K."/>
            <person name="Shin-I T."/>
            <person name="Kuroki Y."/>
            <person name="Toyoda A."/>
            <person name="Suzuki Y."/>
            <person name="Hashimoto A."/>
            <person name="Yamaguchi K."/>
            <person name="Sugano A."/>
            <person name="Kohara Y."/>
            <person name="Fujiyama A."/>
            <person name="Anterola A."/>
            <person name="Aoki S."/>
            <person name="Ashton N."/>
            <person name="Barbazuk W.B."/>
            <person name="Barker E."/>
            <person name="Bennetzen J."/>
            <person name="Bezanilla M."/>
            <person name="Blankenship R."/>
            <person name="Cho S.H."/>
            <person name="Dutcher S."/>
            <person name="Estelle M."/>
            <person name="Fawcett J.A."/>
            <person name="Gundlach H."/>
            <person name="Hanada K."/>
            <person name="Heyl A."/>
            <person name="Hicks K.A."/>
            <person name="Hugh J."/>
            <person name="Lohr M."/>
            <person name="Mayer K."/>
            <person name="Melkozernov A."/>
            <person name="Murata T."/>
            <person name="Nelson D."/>
            <person name="Pils B."/>
            <person name="Prigge M."/>
            <person name="Reiss B."/>
            <person name="Renner T."/>
            <person name="Rombauts S."/>
            <person name="Rushton P."/>
            <person name="Sanderfoot A."/>
            <person name="Schween G."/>
            <person name="Shiu S.-H."/>
            <person name="Stueber K."/>
            <person name="Theodoulou F.L."/>
            <person name="Tu H."/>
            <person name="Van de Peer Y."/>
            <person name="Verrier P.J."/>
            <person name="Waters E."/>
            <person name="Wood A."/>
            <person name="Yang L."/>
            <person name="Cove D."/>
            <person name="Cuming A."/>
            <person name="Hasebe M."/>
            <person name="Lucas S."/>
            <person name="Mishler D.B."/>
            <person name="Reski R."/>
            <person name="Grigoriev I."/>
            <person name="Quatrano R.S."/>
            <person name="Boore J.L."/>
        </authorList>
    </citation>
    <scope>NUCLEOTIDE SEQUENCE [LARGE SCALE GENOMIC DNA]</scope>
    <source>
        <strain evidence="4 5">cv. Gransden 2004</strain>
    </source>
</reference>
<dbReference type="PANTHER" id="PTHR33981:SF3">
    <property type="entry name" value="EXPRESSED PROTEIN"/>
    <property type="match status" value="1"/>
</dbReference>
<evidence type="ECO:0000259" key="3">
    <source>
        <dbReference type="Pfam" id="PF26145"/>
    </source>
</evidence>
<dbReference type="EMBL" id="ABEU02000023">
    <property type="status" value="NOT_ANNOTATED_CDS"/>
    <property type="molecule type" value="Genomic_DNA"/>
</dbReference>
<evidence type="ECO:0000313" key="4">
    <source>
        <dbReference type="EnsemblPlants" id="Pp3c23_14700V3.2"/>
    </source>
</evidence>
<feature type="domain" description="DUF8041" evidence="3">
    <location>
        <begin position="137"/>
        <end position="301"/>
    </location>
</feature>
<evidence type="ECO:0008006" key="6">
    <source>
        <dbReference type="Google" id="ProtNLM"/>
    </source>
</evidence>
<protein>
    <recommendedName>
        <fullName evidence="6">SHSP domain-containing protein</fullName>
    </recommendedName>
</protein>
<dbReference type="Pfam" id="PF26145">
    <property type="entry name" value="DUF8041"/>
    <property type="match status" value="1"/>
</dbReference>
<name>A0A7I4CDY3_PHYPA</name>
<evidence type="ECO:0000256" key="1">
    <source>
        <dbReference type="SAM" id="MobiDB-lite"/>
    </source>
</evidence>
<feature type="region of interest" description="Disordered" evidence="1">
    <location>
        <begin position="309"/>
        <end position="377"/>
    </location>
</feature>
<dbReference type="PANTHER" id="PTHR33981">
    <property type="entry name" value="EXPRESSED PROTEIN"/>
    <property type="match status" value="1"/>
</dbReference>
<dbReference type="Proteomes" id="UP000006727">
    <property type="component" value="Chromosome 23"/>
</dbReference>
<dbReference type="Pfam" id="PF26144">
    <property type="entry name" value="ACL_Hsps-like"/>
    <property type="match status" value="1"/>
</dbReference>
<reference evidence="4 5" key="2">
    <citation type="journal article" date="2018" name="Plant J.">
        <title>The Physcomitrella patens chromosome-scale assembly reveals moss genome structure and evolution.</title>
        <authorList>
            <person name="Lang D."/>
            <person name="Ullrich K.K."/>
            <person name="Murat F."/>
            <person name="Fuchs J."/>
            <person name="Jenkins J."/>
            <person name="Haas F.B."/>
            <person name="Piednoel M."/>
            <person name="Gundlach H."/>
            <person name="Van Bel M."/>
            <person name="Meyberg R."/>
            <person name="Vives C."/>
            <person name="Morata J."/>
            <person name="Symeonidi A."/>
            <person name="Hiss M."/>
            <person name="Muchero W."/>
            <person name="Kamisugi Y."/>
            <person name="Saleh O."/>
            <person name="Blanc G."/>
            <person name="Decker E.L."/>
            <person name="van Gessel N."/>
            <person name="Grimwood J."/>
            <person name="Hayes R.D."/>
            <person name="Graham S.W."/>
            <person name="Gunter L.E."/>
            <person name="McDaniel S.F."/>
            <person name="Hoernstein S.N.W."/>
            <person name="Larsson A."/>
            <person name="Li F.W."/>
            <person name="Perroud P.F."/>
            <person name="Phillips J."/>
            <person name="Ranjan P."/>
            <person name="Rokshar D.S."/>
            <person name="Rothfels C.J."/>
            <person name="Schneider L."/>
            <person name="Shu S."/>
            <person name="Stevenson D.W."/>
            <person name="Thummler F."/>
            <person name="Tillich M."/>
            <person name="Villarreal Aguilar J.C."/>
            <person name="Widiez T."/>
            <person name="Wong G.K."/>
            <person name="Wymore A."/>
            <person name="Zhang Y."/>
            <person name="Zimmer A.D."/>
            <person name="Quatrano R.S."/>
            <person name="Mayer K.F.X."/>
            <person name="Goodstein D."/>
            <person name="Casacuberta J.M."/>
            <person name="Vandepoele K."/>
            <person name="Reski R."/>
            <person name="Cuming A.C."/>
            <person name="Tuskan G.A."/>
            <person name="Maumus F."/>
            <person name="Salse J."/>
            <person name="Schmutz J."/>
            <person name="Rensing S.A."/>
        </authorList>
    </citation>
    <scope>NUCLEOTIDE SEQUENCE [LARGE SCALE GENOMIC DNA]</scope>
    <source>
        <strain evidence="4 5">cv. Gransden 2004</strain>
    </source>
</reference>
<dbReference type="FunCoup" id="A0A7I4CDY3">
    <property type="interactions" value="2702"/>
</dbReference>
<dbReference type="InterPro" id="IPR058937">
    <property type="entry name" value="ACL_Hsps-like_put"/>
</dbReference>
<accession>A0A7I4CDY3</accession>
<dbReference type="InParanoid" id="A0A7I4CDY3"/>
<dbReference type="EnsemblPlants" id="Pp3c23_14700V3.2">
    <property type="protein sequence ID" value="Pp3c23_14700V3.2"/>
    <property type="gene ID" value="Pp3c23_14700"/>
</dbReference>
<keyword evidence="5" id="KW-1185">Reference proteome</keyword>
<dbReference type="InterPro" id="IPR058354">
    <property type="entry name" value="DUF8041"/>
</dbReference>
<evidence type="ECO:0000259" key="2">
    <source>
        <dbReference type="Pfam" id="PF26144"/>
    </source>
</evidence>
<evidence type="ECO:0000313" key="5">
    <source>
        <dbReference type="Proteomes" id="UP000006727"/>
    </source>
</evidence>
<feature type="compositionally biased region" description="Low complexity" evidence="1">
    <location>
        <begin position="343"/>
        <end position="362"/>
    </location>
</feature>
<dbReference type="AlphaFoldDB" id="A0A7I4CDY3"/>
<proteinExistence type="predicted"/>
<reference evidence="4" key="3">
    <citation type="submission" date="2020-12" db="UniProtKB">
        <authorList>
            <consortium name="EnsemblPlants"/>
        </authorList>
    </citation>
    <scope>IDENTIFICATION</scope>
</reference>
<sequence length="555" mass="62009">MRFDLSQCFCVPLFCRHALVALSLEVLVLRGACICRSYHLMWLAVLRGNTPKRRGPQNNQSASFLSFLPMDSNGHNEGENGEQALLGGPPDINLPLSIEICSDPWGLKPSDLLHSSLAPAQNLDLGNSTSCKGRRWVRRGDTIWGAWFFFNHYFRPALNDERLSKLQREGILAAPVDKSDLRLDLFLVQHDMENMYMWAFKERPENALGKMQLRSYMNGHARFGEPQFPFSADKGFARSHRMQRKHYRGLSNPQCVHGVEVVRAPNLSNVSEEDLKRWTELTGREMNFVIPPDAEGFSEWRSLPNTDFDLERTLSPSQSKPPNGYSKKHASTRSGRMNEGNVSAASQLPSPASSGSRSLSPGGKRKKSNSIHPTGLLPYGNEADSCVPVVSYAGPENFHPGTEPWWLSSFSGVMTEPCGPVTGSKTIYEDEKGYLVMVSLPFIDLQRLRVSWRNTATNGILKIHCTSTARTPTVVRGDRTFKLTDPNPEHCPAGDFVREIGLATRIPEDAELKAFYAEGCAGLEILVPKHSVVSEEREVRVFLPPQMNQTEALQL</sequence>
<dbReference type="Gramene" id="Pp3c23_14700V3.2">
    <property type="protein sequence ID" value="Pp3c23_14700V3.2"/>
    <property type="gene ID" value="Pp3c23_14700"/>
</dbReference>
<organism evidence="4 5">
    <name type="scientific">Physcomitrium patens</name>
    <name type="common">Spreading-leaved earth moss</name>
    <name type="synonym">Physcomitrella patens</name>
    <dbReference type="NCBI Taxonomy" id="3218"/>
    <lineage>
        <taxon>Eukaryota</taxon>
        <taxon>Viridiplantae</taxon>
        <taxon>Streptophyta</taxon>
        <taxon>Embryophyta</taxon>
        <taxon>Bryophyta</taxon>
        <taxon>Bryophytina</taxon>
        <taxon>Bryopsida</taxon>
        <taxon>Funariidae</taxon>
        <taxon>Funariales</taxon>
        <taxon>Funariaceae</taxon>
        <taxon>Physcomitrium</taxon>
    </lineage>
</organism>